<protein>
    <submittedName>
        <fullName evidence="4">TetR family transcriptional regulator</fullName>
    </submittedName>
</protein>
<dbReference type="InterPro" id="IPR050109">
    <property type="entry name" value="HTH-type_TetR-like_transc_reg"/>
</dbReference>
<dbReference type="InterPro" id="IPR009057">
    <property type="entry name" value="Homeodomain-like_sf"/>
</dbReference>
<evidence type="ECO:0000259" key="3">
    <source>
        <dbReference type="PROSITE" id="PS50977"/>
    </source>
</evidence>
<dbReference type="EMBL" id="JAUQTB010000004">
    <property type="protein sequence ID" value="MDO7906789.1"/>
    <property type="molecule type" value="Genomic_DNA"/>
</dbReference>
<reference evidence="4 5" key="1">
    <citation type="submission" date="2023-07" db="EMBL/GenBank/DDBJ databases">
        <title>Paenibacillus sp. JX-17 nov. isolated from soil.</title>
        <authorList>
            <person name="Wan Y."/>
            <person name="Liu B."/>
        </authorList>
    </citation>
    <scope>NUCLEOTIDE SEQUENCE [LARGE SCALE GENOMIC DNA]</scope>
    <source>
        <strain evidence="4 5">JX-17</strain>
    </source>
</reference>
<dbReference type="InterPro" id="IPR036271">
    <property type="entry name" value="Tet_transcr_reg_TetR-rel_C_sf"/>
</dbReference>
<gene>
    <name evidence="4" type="ORF">Q5741_10170</name>
</gene>
<dbReference type="Gene3D" id="1.10.10.60">
    <property type="entry name" value="Homeodomain-like"/>
    <property type="match status" value="1"/>
</dbReference>
<dbReference type="InterPro" id="IPR001647">
    <property type="entry name" value="HTH_TetR"/>
</dbReference>
<dbReference type="Pfam" id="PF00440">
    <property type="entry name" value="TetR_N"/>
    <property type="match status" value="1"/>
</dbReference>
<keyword evidence="5" id="KW-1185">Reference proteome</keyword>
<dbReference type="PROSITE" id="PS50977">
    <property type="entry name" value="HTH_TETR_2"/>
    <property type="match status" value="1"/>
</dbReference>
<evidence type="ECO:0000256" key="1">
    <source>
        <dbReference type="ARBA" id="ARBA00023125"/>
    </source>
</evidence>
<proteinExistence type="predicted"/>
<feature type="DNA-binding region" description="H-T-H motif" evidence="2">
    <location>
        <begin position="29"/>
        <end position="48"/>
    </location>
</feature>
<dbReference type="PRINTS" id="PR00455">
    <property type="entry name" value="HTHTETR"/>
</dbReference>
<feature type="domain" description="HTH tetR-type" evidence="3">
    <location>
        <begin position="6"/>
        <end position="66"/>
    </location>
</feature>
<dbReference type="SUPFAM" id="SSF48498">
    <property type="entry name" value="Tetracyclin repressor-like, C-terminal domain"/>
    <property type="match status" value="1"/>
</dbReference>
<dbReference type="RefSeq" id="WP_305023984.1">
    <property type="nucleotide sequence ID" value="NZ_JAUQTB010000004.1"/>
</dbReference>
<evidence type="ECO:0000256" key="2">
    <source>
        <dbReference type="PROSITE-ProRule" id="PRU00335"/>
    </source>
</evidence>
<evidence type="ECO:0000313" key="5">
    <source>
        <dbReference type="Proteomes" id="UP001240171"/>
    </source>
</evidence>
<evidence type="ECO:0000313" key="4">
    <source>
        <dbReference type="EMBL" id="MDO7906789.1"/>
    </source>
</evidence>
<dbReference type="PANTHER" id="PTHR30328">
    <property type="entry name" value="TRANSCRIPTIONAL REPRESSOR"/>
    <property type="match status" value="1"/>
</dbReference>
<dbReference type="InterPro" id="IPR023772">
    <property type="entry name" value="DNA-bd_HTH_TetR-type_CS"/>
</dbReference>
<name>A0ABT9CDS6_9BACL</name>
<sequence length="197" mass="22394">MTHSEPDIKMRIMLAAKKLFSQKGYDGTSIRQICEEACANVALVSYHFGGKEGVFQAIFEHFFPHRQMLGVDFNAMSPVDGLTLLIKNIMYFTSRDRQLSDIIHQEMMMNSPRRSIVMKYLKAVWSEAQKLLIRGKKEGVFSFESSSTTLLIIKGVALSNKRTYDFEDIYEEDLLGPDEAAEEAVRFILQGLGVNKP</sequence>
<dbReference type="SUPFAM" id="SSF46689">
    <property type="entry name" value="Homeodomain-like"/>
    <property type="match status" value="1"/>
</dbReference>
<comment type="caution">
    <text evidence="4">The sequence shown here is derived from an EMBL/GenBank/DDBJ whole genome shotgun (WGS) entry which is preliminary data.</text>
</comment>
<dbReference type="PROSITE" id="PS01081">
    <property type="entry name" value="HTH_TETR_1"/>
    <property type="match status" value="1"/>
</dbReference>
<keyword evidence="1 2" id="KW-0238">DNA-binding</keyword>
<dbReference type="PANTHER" id="PTHR30328:SF54">
    <property type="entry name" value="HTH-TYPE TRANSCRIPTIONAL REPRESSOR SCO4008"/>
    <property type="match status" value="1"/>
</dbReference>
<organism evidence="4 5">
    <name type="scientific">Paenibacillus lacisoli</name>
    <dbReference type="NCBI Taxonomy" id="3064525"/>
    <lineage>
        <taxon>Bacteria</taxon>
        <taxon>Bacillati</taxon>
        <taxon>Bacillota</taxon>
        <taxon>Bacilli</taxon>
        <taxon>Bacillales</taxon>
        <taxon>Paenibacillaceae</taxon>
        <taxon>Paenibacillus</taxon>
    </lineage>
</organism>
<accession>A0ABT9CDS6</accession>
<dbReference type="Proteomes" id="UP001240171">
    <property type="component" value="Unassembled WGS sequence"/>
</dbReference>
<dbReference type="Gene3D" id="1.10.357.10">
    <property type="entry name" value="Tetracycline Repressor, domain 2"/>
    <property type="match status" value="1"/>
</dbReference>